<protein>
    <submittedName>
        <fullName evidence="2">Hypothetical_protein</fullName>
    </submittedName>
</protein>
<gene>
    <name evidence="1" type="ORF">HINF_LOCUS18469</name>
    <name evidence="2" type="ORF">HINF_LOCUS3104</name>
</gene>
<evidence type="ECO:0000313" key="1">
    <source>
        <dbReference type="EMBL" id="CAI9930824.1"/>
    </source>
</evidence>
<dbReference type="EMBL" id="CATOUU010000464">
    <property type="protein sequence ID" value="CAI9930824.1"/>
    <property type="molecule type" value="Genomic_DNA"/>
</dbReference>
<dbReference type="AlphaFoldDB" id="A0AA86P2L8"/>
<name>A0AA86P2L8_9EUKA</name>
<dbReference type="EMBL" id="CAXDID020000005">
    <property type="protein sequence ID" value="CAL5974940.1"/>
    <property type="molecule type" value="Genomic_DNA"/>
</dbReference>
<organism evidence="1">
    <name type="scientific">Hexamita inflata</name>
    <dbReference type="NCBI Taxonomy" id="28002"/>
    <lineage>
        <taxon>Eukaryota</taxon>
        <taxon>Metamonada</taxon>
        <taxon>Diplomonadida</taxon>
        <taxon>Hexamitidae</taxon>
        <taxon>Hexamitinae</taxon>
        <taxon>Hexamita</taxon>
    </lineage>
</organism>
<reference evidence="2 3" key="2">
    <citation type="submission" date="2024-07" db="EMBL/GenBank/DDBJ databases">
        <authorList>
            <person name="Akdeniz Z."/>
        </authorList>
    </citation>
    <scope>NUCLEOTIDE SEQUENCE [LARGE SCALE GENOMIC DNA]</scope>
</reference>
<reference evidence="1" key="1">
    <citation type="submission" date="2023-06" db="EMBL/GenBank/DDBJ databases">
        <authorList>
            <person name="Kurt Z."/>
        </authorList>
    </citation>
    <scope>NUCLEOTIDE SEQUENCE</scope>
</reference>
<keyword evidence="3" id="KW-1185">Reference proteome</keyword>
<comment type="caution">
    <text evidence="1">The sequence shown here is derived from an EMBL/GenBank/DDBJ whole genome shotgun (WGS) entry which is preliminary data.</text>
</comment>
<sequence length="219" mass="26141">MAVYSEKKLYDSNRAHFLNLTTNSSFLLPDEAAEHQQIIEQQKLITEQNILIASLQLKHAQNTEKLNYKHHLQQQIQQVTNQLNQKRINEKPFNFVLSPRFQGHPTAKQTQTNHFKQNEYEQMITNLNQIKSAQNELITEINQIDEMIRQKQNVFELKLNDCKERKCEVKRRHYKEFKVEKKENIEGKQTFEMAIEQIQKINEQIEKFGKYALENLTKK</sequence>
<proteinExistence type="predicted"/>
<evidence type="ECO:0000313" key="2">
    <source>
        <dbReference type="EMBL" id="CAL5974940.1"/>
    </source>
</evidence>
<dbReference type="Proteomes" id="UP001642409">
    <property type="component" value="Unassembled WGS sequence"/>
</dbReference>
<evidence type="ECO:0000313" key="3">
    <source>
        <dbReference type="Proteomes" id="UP001642409"/>
    </source>
</evidence>
<accession>A0AA86P2L8</accession>